<feature type="compositionally biased region" description="Polar residues" evidence="1">
    <location>
        <begin position="484"/>
        <end position="495"/>
    </location>
</feature>
<dbReference type="AlphaFoldDB" id="A0A8S8ZPM3"/>
<evidence type="ECO:0000256" key="1">
    <source>
        <dbReference type="SAM" id="MobiDB-lite"/>
    </source>
</evidence>
<feature type="region of interest" description="Disordered" evidence="1">
    <location>
        <begin position="148"/>
        <end position="219"/>
    </location>
</feature>
<feature type="compositionally biased region" description="Low complexity" evidence="1">
    <location>
        <begin position="291"/>
        <end position="301"/>
    </location>
</feature>
<organism evidence="2 3">
    <name type="scientific">Sordaria macrospora</name>
    <dbReference type="NCBI Taxonomy" id="5147"/>
    <lineage>
        <taxon>Eukaryota</taxon>
        <taxon>Fungi</taxon>
        <taxon>Dikarya</taxon>
        <taxon>Ascomycota</taxon>
        <taxon>Pezizomycotina</taxon>
        <taxon>Sordariomycetes</taxon>
        <taxon>Sordariomycetidae</taxon>
        <taxon>Sordariales</taxon>
        <taxon>Sordariaceae</taxon>
        <taxon>Sordaria</taxon>
    </lineage>
</organism>
<reference evidence="2 3" key="1">
    <citation type="submission" date="2017-07" db="EMBL/GenBank/DDBJ databases">
        <title>Genome sequence of the Sordaria macrospora wild type strain R19027.</title>
        <authorList>
            <person name="Nowrousian M."/>
            <person name="Teichert I."/>
            <person name="Kueck U."/>
        </authorList>
    </citation>
    <scope>NUCLEOTIDE SEQUENCE [LARGE SCALE GENOMIC DNA]</scope>
    <source>
        <strain evidence="2 3">R19027</strain>
        <tissue evidence="2">Mycelium</tissue>
    </source>
</reference>
<feature type="region of interest" description="Disordered" evidence="1">
    <location>
        <begin position="452"/>
        <end position="495"/>
    </location>
</feature>
<proteinExistence type="predicted"/>
<dbReference type="OMA" id="APSAMKQ"/>
<dbReference type="Proteomes" id="UP000433876">
    <property type="component" value="Unassembled WGS sequence"/>
</dbReference>
<feature type="compositionally biased region" description="Low complexity" evidence="1">
    <location>
        <begin position="199"/>
        <end position="211"/>
    </location>
</feature>
<evidence type="ECO:0000313" key="2">
    <source>
        <dbReference type="EMBL" id="KAA8632694.1"/>
    </source>
</evidence>
<evidence type="ECO:0000313" key="3">
    <source>
        <dbReference type="Proteomes" id="UP000433876"/>
    </source>
</evidence>
<feature type="compositionally biased region" description="Polar residues" evidence="1">
    <location>
        <begin position="410"/>
        <end position="424"/>
    </location>
</feature>
<feature type="compositionally biased region" description="Low complexity" evidence="1">
    <location>
        <begin position="322"/>
        <end position="334"/>
    </location>
</feature>
<feature type="compositionally biased region" description="Basic and acidic residues" evidence="1">
    <location>
        <begin position="13"/>
        <end position="31"/>
    </location>
</feature>
<accession>A0A8S8ZPM3</accession>
<dbReference type="VEuPathDB" id="FungiDB:SMAC_00967"/>
<feature type="compositionally biased region" description="Acidic residues" evidence="1">
    <location>
        <begin position="346"/>
        <end position="355"/>
    </location>
</feature>
<feature type="compositionally biased region" description="Low complexity" evidence="1">
    <location>
        <begin position="169"/>
        <end position="183"/>
    </location>
</feature>
<feature type="compositionally biased region" description="Basic and acidic residues" evidence="1">
    <location>
        <begin position="153"/>
        <end position="168"/>
    </location>
</feature>
<feature type="region of interest" description="Disordered" evidence="1">
    <location>
        <begin position="232"/>
        <end position="430"/>
    </location>
</feature>
<feature type="compositionally biased region" description="Low complexity" evidence="1">
    <location>
        <begin position="270"/>
        <end position="283"/>
    </location>
</feature>
<feature type="region of interest" description="Disordered" evidence="1">
    <location>
        <begin position="1"/>
        <end position="32"/>
    </location>
</feature>
<dbReference type="EMBL" id="NMPR01000049">
    <property type="protein sequence ID" value="KAA8632694.1"/>
    <property type="molecule type" value="Genomic_DNA"/>
</dbReference>
<gene>
    <name evidence="2" type="ORF">SMACR_00967</name>
</gene>
<name>A0A8S8ZPM3_SORMA</name>
<comment type="caution">
    <text evidence="2">The sequence shown here is derived from an EMBL/GenBank/DDBJ whole genome shotgun (WGS) entry which is preliminary data.</text>
</comment>
<protein>
    <submittedName>
        <fullName evidence="2">Uncharacterized protein</fullName>
    </submittedName>
</protein>
<feature type="compositionally biased region" description="Polar residues" evidence="1">
    <location>
        <begin position="377"/>
        <end position="401"/>
    </location>
</feature>
<sequence length="495" mass="52099">MSVFSLIKRSRQAAKEETAKKAEKDKAEAKVPYKHVPKHAAVDALMGGPTGWKEADRLRIMEENRRRSAMTANGMGMPSGLSTPVHAGVFTRANSSLTHVSYSTPSGYATPVPHLPRAYSYHGPTPGWSHHGGEISYLSIDMAGAASRGTSIKGKEKEVRRPRLDSGRTSRSSSRFSAAGGRFPFEGGSGSAPRTRDGSSSPVQSSSISSSSEDDLEIKPVKQCTSAVITSSPLAGVSSRPGSDTDSVHRLHPGHARNMSNSTYKQAAGRSSSPRQSPSRNNPTRAGGGSSSSSASLSAAGIPPVPTIPPMQFGGNLTLPASLSSSSNNSSSSHRSSHPIPPPVVVEEDASELSEDSAGTGASTPPIGTAVSAPTARKTSPRSSIKTTQFAELEPIQSNVVSSSSSSSSTDNPRTNSPYKTYSSQKERSFVATTTLPTSFDEASLAVPAQRLVTTLPPQQGKLGKRPKNNKETENKVPKKSRWSFMSSRRTAVAV</sequence>